<gene>
    <name evidence="5" type="ORF">DRJ04_01975</name>
</gene>
<keyword evidence="1" id="KW-0805">Transcription regulation</keyword>
<dbReference type="SUPFAM" id="SSF46785">
    <property type="entry name" value="Winged helix' DNA-binding domain"/>
    <property type="match status" value="1"/>
</dbReference>
<dbReference type="InterPro" id="IPR036390">
    <property type="entry name" value="WH_DNA-bd_sf"/>
</dbReference>
<comment type="caution">
    <text evidence="5">The sequence shown here is derived from an EMBL/GenBank/DDBJ whole genome shotgun (WGS) entry which is preliminary data.</text>
</comment>
<sequence>MDFKLKNEDICEVEFVDEEKVKAVKKLLPSEKDIFALAETFKALADPTRVKIIFSLSKKELCVHDLASLLGMSLSAISHQLRILRNMKLVKFRKQGKMVYYCLDDEHIENLFNQGLEHVQE</sequence>
<dbReference type="SMART" id="SM00418">
    <property type="entry name" value="HTH_ARSR"/>
    <property type="match status" value="1"/>
</dbReference>
<dbReference type="CDD" id="cd00090">
    <property type="entry name" value="HTH_ARSR"/>
    <property type="match status" value="1"/>
</dbReference>
<reference evidence="5 6" key="1">
    <citation type="submission" date="2018-06" db="EMBL/GenBank/DDBJ databases">
        <title>Extensive metabolic versatility and redundancy in microbially diverse, dynamic hydrothermal sediments.</title>
        <authorList>
            <person name="Dombrowski N."/>
            <person name="Teske A."/>
            <person name="Baker B.J."/>
        </authorList>
    </citation>
    <scope>NUCLEOTIDE SEQUENCE [LARGE SCALE GENOMIC DNA]</scope>
    <source>
        <strain evidence="5">B3_G15</strain>
    </source>
</reference>
<keyword evidence="2" id="KW-0238">DNA-binding</keyword>
<evidence type="ECO:0000256" key="3">
    <source>
        <dbReference type="ARBA" id="ARBA00023163"/>
    </source>
</evidence>
<dbReference type="PROSITE" id="PS50987">
    <property type="entry name" value="HTH_ARSR_2"/>
    <property type="match status" value="1"/>
</dbReference>
<dbReference type="PRINTS" id="PR00778">
    <property type="entry name" value="HTHARSR"/>
</dbReference>
<dbReference type="Pfam" id="PF01022">
    <property type="entry name" value="HTH_5"/>
    <property type="match status" value="1"/>
</dbReference>
<dbReference type="GO" id="GO:0003677">
    <property type="term" value="F:DNA binding"/>
    <property type="evidence" value="ECO:0007669"/>
    <property type="project" value="UniProtKB-KW"/>
</dbReference>
<dbReference type="InterPro" id="IPR036388">
    <property type="entry name" value="WH-like_DNA-bd_sf"/>
</dbReference>
<evidence type="ECO:0000313" key="6">
    <source>
        <dbReference type="Proteomes" id="UP000280417"/>
    </source>
</evidence>
<keyword evidence="3" id="KW-0804">Transcription</keyword>
<dbReference type="PROSITE" id="PS00846">
    <property type="entry name" value="HTH_ARSR_1"/>
    <property type="match status" value="1"/>
</dbReference>
<dbReference type="AlphaFoldDB" id="A0A662DGP4"/>
<feature type="domain" description="HTH arsR-type" evidence="4">
    <location>
        <begin position="29"/>
        <end position="121"/>
    </location>
</feature>
<accession>A0A662DGP4</accession>
<name>A0A662DGP4_UNCAE</name>
<organism evidence="5 6">
    <name type="scientific">Aerophobetes bacterium</name>
    <dbReference type="NCBI Taxonomy" id="2030807"/>
    <lineage>
        <taxon>Bacteria</taxon>
        <taxon>Candidatus Aerophobota</taxon>
    </lineage>
</organism>
<evidence type="ECO:0000256" key="1">
    <source>
        <dbReference type="ARBA" id="ARBA00023015"/>
    </source>
</evidence>
<dbReference type="EMBL" id="QMQA01000034">
    <property type="protein sequence ID" value="RLE14665.1"/>
    <property type="molecule type" value="Genomic_DNA"/>
</dbReference>
<protein>
    <submittedName>
        <fullName evidence="5">Transcriptional regulator</fullName>
    </submittedName>
</protein>
<dbReference type="InterPro" id="IPR001845">
    <property type="entry name" value="HTH_ArsR_DNA-bd_dom"/>
</dbReference>
<dbReference type="Proteomes" id="UP000280417">
    <property type="component" value="Unassembled WGS sequence"/>
</dbReference>
<dbReference type="NCBIfam" id="NF033788">
    <property type="entry name" value="HTH_metalloreg"/>
    <property type="match status" value="1"/>
</dbReference>
<evidence type="ECO:0000259" key="4">
    <source>
        <dbReference type="PROSITE" id="PS50987"/>
    </source>
</evidence>
<evidence type="ECO:0000256" key="2">
    <source>
        <dbReference type="ARBA" id="ARBA00023125"/>
    </source>
</evidence>
<dbReference type="InterPro" id="IPR051011">
    <property type="entry name" value="Metal_resp_trans_reg"/>
</dbReference>
<dbReference type="InterPro" id="IPR018334">
    <property type="entry name" value="ArsR_HTH"/>
</dbReference>
<dbReference type="PANTHER" id="PTHR43132:SF6">
    <property type="entry name" value="HTH-TYPE TRANSCRIPTIONAL REPRESSOR CZRA"/>
    <property type="match status" value="1"/>
</dbReference>
<proteinExistence type="predicted"/>
<dbReference type="InterPro" id="IPR011991">
    <property type="entry name" value="ArsR-like_HTH"/>
</dbReference>
<dbReference type="Gene3D" id="1.10.10.10">
    <property type="entry name" value="Winged helix-like DNA-binding domain superfamily/Winged helix DNA-binding domain"/>
    <property type="match status" value="1"/>
</dbReference>
<dbReference type="PANTHER" id="PTHR43132">
    <property type="entry name" value="ARSENICAL RESISTANCE OPERON REPRESSOR ARSR-RELATED"/>
    <property type="match status" value="1"/>
</dbReference>
<evidence type="ECO:0000313" key="5">
    <source>
        <dbReference type="EMBL" id="RLE14665.1"/>
    </source>
</evidence>
<dbReference type="GO" id="GO:0003700">
    <property type="term" value="F:DNA-binding transcription factor activity"/>
    <property type="evidence" value="ECO:0007669"/>
    <property type="project" value="InterPro"/>
</dbReference>